<reference evidence="3" key="2">
    <citation type="submission" date="2021-05" db="EMBL/GenBank/DDBJ databases">
        <title>Protein family content uncovers lineage relationships and bacterial pathway maintenance mechanisms in DPANN archaea.</title>
        <authorList>
            <person name="Castelle C.J."/>
            <person name="Meheust R."/>
            <person name="Jaffe A.L."/>
            <person name="Seitz K."/>
            <person name="Gong X."/>
            <person name="Baker B.J."/>
            <person name="Banfield J.F."/>
        </authorList>
    </citation>
    <scope>NUCLEOTIDE SEQUENCE</scope>
    <source>
        <strain evidence="3">RIFCSPHIGHO2_01_FULL_AR10_44_11</strain>
    </source>
</reference>
<comment type="caution">
    <text evidence="3">The sequence shown here is derived from an EMBL/GenBank/DDBJ whole genome shotgun (WGS) entry which is preliminary data.</text>
</comment>
<dbReference type="GO" id="GO:0016757">
    <property type="term" value="F:glycosyltransferase activity"/>
    <property type="evidence" value="ECO:0007669"/>
    <property type="project" value="InterPro"/>
</dbReference>
<dbReference type="Pfam" id="PF00534">
    <property type="entry name" value="Glycos_transf_1"/>
    <property type="match status" value="1"/>
</dbReference>
<gene>
    <name evidence="3" type="ORF">J4415_00785</name>
</gene>
<dbReference type="PANTHER" id="PTHR45947:SF3">
    <property type="entry name" value="SULFOQUINOVOSYL TRANSFERASE SQD2"/>
    <property type="match status" value="1"/>
</dbReference>
<dbReference type="Gene3D" id="3.40.50.2000">
    <property type="entry name" value="Glycogen Phosphorylase B"/>
    <property type="match status" value="2"/>
</dbReference>
<evidence type="ECO:0000259" key="1">
    <source>
        <dbReference type="Pfam" id="PF00534"/>
    </source>
</evidence>
<dbReference type="AlphaFoldDB" id="A0A8T4KZN0"/>
<dbReference type="InterPro" id="IPR001296">
    <property type="entry name" value="Glyco_trans_1"/>
</dbReference>
<dbReference type="CDD" id="cd03801">
    <property type="entry name" value="GT4_PimA-like"/>
    <property type="match status" value="1"/>
</dbReference>
<dbReference type="EMBL" id="JAGVWD010000010">
    <property type="protein sequence ID" value="MBS3057145.1"/>
    <property type="molecule type" value="Genomic_DNA"/>
</dbReference>
<dbReference type="PANTHER" id="PTHR45947">
    <property type="entry name" value="SULFOQUINOVOSYL TRANSFERASE SQD2"/>
    <property type="match status" value="1"/>
</dbReference>
<evidence type="ECO:0000259" key="2">
    <source>
        <dbReference type="Pfam" id="PF13439"/>
    </source>
</evidence>
<dbReference type="Pfam" id="PF13439">
    <property type="entry name" value="Glyco_transf_4"/>
    <property type="match status" value="1"/>
</dbReference>
<proteinExistence type="predicted"/>
<reference evidence="3" key="1">
    <citation type="submission" date="2021-03" db="EMBL/GenBank/DDBJ databases">
        <authorList>
            <person name="Jaffe A."/>
        </authorList>
    </citation>
    <scope>NUCLEOTIDE SEQUENCE</scope>
    <source>
        <strain evidence="3">RIFCSPHIGHO2_01_FULL_AR10_44_11</strain>
    </source>
</reference>
<name>A0A8T4KZN0_9ARCH</name>
<evidence type="ECO:0000313" key="4">
    <source>
        <dbReference type="Proteomes" id="UP000677687"/>
    </source>
</evidence>
<sequence>MKILIVTSSYQKTETDKFTDFMYNMAQEFRRKGHEVLVVAAHYPGLPKKDMLKEIPVERFRYFIPSKFEKLAYDSGMAVNMRKSHLAKLQLPLYMLSGTFAVMRAARKFRPDVVHSLWVFPQGLMCAIAKKFCKFPLVINAIGTEAYLAKKMKMGSMIKFAANTADAVTATSSATANAVKSCGYGKDIQIIFNGADDALFNPGNSGAEIIKEHNLQNKKILLCIGRFNEMKGQRYLIEAMPEVLKKFPETSLLLIGEGPLKEELQKYVQSQNLQNNIIFLGNKAHEELAKYYAACDIFIIPSIVDSHGVAEGGQGLVTKEAMLTGKCVIGANTGGIPDLVINNETGLLVEQKSPAQLSEAIIKLLSDDALRARLSEAGHKMAKEKAAWSGICAEYEEIYRRIKKPD</sequence>
<evidence type="ECO:0000313" key="3">
    <source>
        <dbReference type="EMBL" id="MBS3057145.1"/>
    </source>
</evidence>
<feature type="domain" description="Glycosyltransferase subfamily 4-like N-terminal" evidence="2">
    <location>
        <begin position="22"/>
        <end position="197"/>
    </location>
</feature>
<dbReference type="InterPro" id="IPR028098">
    <property type="entry name" value="Glyco_trans_4-like_N"/>
</dbReference>
<feature type="domain" description="Glycosyl transferase family 1" evidence="1">
    <location>
        <begin position="208"/>
        <end position="380"/>
    </location>
</feature>
<dbReference type="Proteomes" id="UP000677687">
    <property type="component" value="Unassembled WGS sequence"/>
</dbReference>
<accession>A0A8T4KZN0</accession>
<organism evidence="3 4">
    <name type="scientific">Candidatus Iainarchaeum sp</name>
    <dbReference type="NCBI Taxonomy" id="3101447"/>
    <lineage>
        <taxon>Archaea</taxon>
        <taxon>Candidatus Iainarchaeota</taxon>
        <taxon>Candidatus Iainarchaeia</taxon>
        <taxon>Candidatus Iainarchaeales</taxon>
        <taxon>Candidatus Iainarchaeaceae</taxon>
        <taxon>Candidatus Iainarchaeum</taxon>
    </lineage>
</organism>
<dbReference type="InterPro" id="IPR050194">
    <property type="entry name" value="Glycosyltransferase_grp1"/>
</dbReference>
<protein>
    <submittedName>
        <fullName evidence="3">Glycosyltransferase family 4 protein</fullName>
    </submittedName>
</protein>
<dbReference type="SUPFAM" id="SSF53756">
    <property type="entry name" value="UDP-Glycosyltransferase/glycogen phosphorylase"/>
    <property type="match status" value="1"/>
</dbReference>